<evidence type="ECO:0000256" key="2">
    <source>
        <dbReference type="ARBA" id="ARBA00009265"/>
    </source>
</evidence>
<name>A0A9P4GFD9_9PLEO</name>
<dbReference type="Gene3D" id="1.25.40.10">
    <property type="entry name" value="Tetratricopeptide repeat domain"/>
    <property type="match status" value="2"/>
</dbReference>
<dbReference type="PANTHER" id="PTHR13471">
    <property type="entry name" value="TETRATRICOPEPTIDE-LIKE HELICAL"/>
    <property type="match status" value="1"/>
</dbReference>
<keyword evidence="7" id="KW-1185">Reference proteome</keyword>
<keyword evidence="3" id="KW-0677">Repeat</keyword>
<dbReference type="InterPro" id="IPR013633">
    <property type="entry name" value="NRDE-2"/>
</dbReference>
<dbReference type="SMART" id="SM00386">
    <property type="entry name" value="HAT"/>
    <property type="match status" value="3"/>
</dbReference>
<comment type="caution">
    <text evidence="6">The sequence shown here is derived from an EMBL/GenBank/DDBJ whole genome shotgun (WGS) entry which is preliminary data.</text>
</comment>
<keyword evidence="4" id="KW-0539">Nucleus</keyword>
<dbReference type="GO" id="GO:0031048">
    <property type="term" value="P:regulatory ncRNA-mediated heterochromatin formation"/>
    <property type="evidence" value="ECO:0007669"/>
    <property type="project" value="TreeGrafter"/>
</dbReference>
<dbReference type="PANTHER" id="PTHR13471:SF0">
    <property type="entry name" value="NUCLEAR EXOSOME REGULATOR NRDE2"/>
    <property type="match status" value="1"/>
</dbReference>
<dbReference type="AlphaFoldDB" id="A0A9P4GFD9"/>
<dbReference type="GO" id="GO:1902369">
    <property type="term" value="P:negative regulation of RNA catabolic process"/>
    <property type="evidence" value="ECO:0007669"/>
    <property type="project" value="TreeGrafter"/>
</dbReference>
<organism evidence="6 7">
    <name type="scientific">Cucurbitaria berberidis CBS 394.84</name>
    <dbReference type="NCBI Taxonomy" id="1168544"/>
    <lineage>
        <taxon>Eukaryota</taxon>
        <taxon>Fungi</taxon>
        <taxon>Dikarya</taxon>
        <taxon>Ascomycota</taxon>
        <taxon>Pezizomycotina</taxon>
        <taxon>Dothideomycetes</taxon>
        <taxon>Pleosporomycetidae</taxon>
        <taxon>Pleosporales</taxon>
        <taxon>Pleosporineae</taxon>
        <taxon>Cucurbitariaceae</taxon>
        <taxon>Cucurbitaria</taxon>
    </lineage>
</organism>
<dbReference type="OrthoDB" id="297219at2759"/>
<comment type="subcellular location">
    <subcellularLocation>
        <location evidence="1">Nucleus</location>
    </subcellularLocation>
</comment>
<dbReference type="GO" id="GO:0071013">
    <property type="term" value="C:catalytic step 2 spliceosome"/>
    <property type="evidence" value="ECO:0007669"/>
    <property type="project" value="TreeGrafter"/>
</dbReference>
<dbReference type="RefSeq" id="XP_040787002.1">
    <property type="nucleotide sequence ID" value="XM_040933934.1"/>
</dbReference>
<protein>
    <submittedName>
        <fullName evidence="6">DUF1740-domain-containing protein</fullName>
    </submittedName>
</protein>
<feature type="region of interest" description="Disordered" evidence="5">
    <location>
        <begin position="167"/>
        <end position="203"/>
    </location>
</feature>
<feature type="compositionally biased region" description="Basic and acidic residues" evidence="5">
    <location>
        <begin position="182"/>
        <end position="195"/>
    </location>
</feature>
<accession>A0A9P4GFD9</accession>
<dbReference type="Pfam" id="PF08424">
    <property type="entry name" value="NRDE-2"/>
    <property type="match status" value="1"/>
</dbReference>
<evidence type="ECO:0000313" key="7">
    <source>
        <dbReference type="Proteomes" id="UP000800039"/>
    </source>
</evidence>
<evidence type="ECO:0000256" key="3">
    <source>
        <dbReference type="ARBA" id="ARBA00022737"/>
    </source>
</evidence>
<dbReference type="InterPro" id="IPR011990">
    <property type="entry name" value="TPR-like_helical_dom_sf"/>
</dbReference>
<dbReference type="GeneID" id="63851185"/>
<comment type="similarity">
    <text evidence="2">Belongs to the NRDE2 family.</text>
</comment>
<evidence type="ECO:0000256" key="1">
    <source>
        <dbReference type="ARBA" id="ARBA00004123"/>
    </source>
</evidence>
<gene>
    <name evidence="6" type="ORF">K460DRAFT_369293</name>
</gene>
<feature type="region of interest" description="Disordered" evidence="5">
    <location>
        <begin position="1"/>
        <end position="55"/>
    </location>
</feature>
<dbReference type="GO" id="GO:0006396">
    <property type="term" value="P:RNA processing"/>
    <property type="evidence" value="ECO:0007669"/>
    <property type="project" value="InterPro"/>
</dbReference>
<dbReference type="EMBL" id="ML976617">
    <property type="protein sequence ID" value="KAF1844439.1"/>
    <property type="molecule type" value="Genomic_DNA"/>
</dbReference>
<evidence type="ECO:0000256" key="4">
    <source>
        <dbReference type="ARBA" id="ARBA00023242"/>
    </source>
</evidence>
<evidence type="ECO:0000256" key="5">
    <source>
        <dbReference type="SAM" id="MobiDB-lite"/>
    </source>
</evidence>
<dbReference type="Pfam" id="PF23240">
    <property type="entry name" value="HAT_PRP39_N"/>
    <property type="match status" value="1"/>
</dbReference>
<feature type="compositionally biased region" description="Basic and acidic residues" evidence="5">
    <location>
        <begin position="21"/>
        <end position="39"/>
    </location>
</feature>
<proteinExistence type="inferred from homology"/>
<dbReference type="Proteomes" id="UP000800039">
    <property type="component" value="Unassembled WGS sequence"/>
</dbReference>
<reference evidence="6" key="1">
    <citation type="submission" date="2020-01" db="EMBL/GenBank/DDBJ databases">
        <authorList>
            <consortium name="DOE Joint Genome Institute"/>
            <person name="Haridas S."/>
            <person name="Albert R."/>
            <person name="Binder M."/>
            <person name="Bloem J."/>
            <person name="Labutti K."/>
            <person name="Salamov A."/>
            <person name="Andreopoulos B."/>
            <person name="Baker S.E."/>
            <person name="Barry K."/>
            <person name="Bills G."/>
            <person name="Bluhm B.H."/>
            <person name="Cannon C."/>
            <person name="Castanera R."/>
            <person name="Culley D.E."/>
            <person name="Daum C."/>
            <person name="Ezra D."/>
            <person name="Gonzalez J.B."/>
            <person name="Henrissat B."/>
            <person name="Kuo A."/>
            <person name="Liang C."/>
            <person name="Lipzen A."/>
            <person name="Lutzoni F."/>
            <person name="Magnuson J."/>
            <person name="Mondo S."/>
            <person name="Nolan M."/>
            <person name="Ohm R."/>
            <person name="Pangilinan J."/>
            <person name="Park H.-J."/>
            <person name="Ramirez L."/>
            <person name="Alfaro M."/>
            <person name="Sun H."/>
            <person name="Tritt A."/>
            <person name="Yoshinaga Y."/>
            <person name="Zwiers L.-H."/>
            <person name="Turgeon B.G."/>
            <person name="Goodwin S.B."/>
            <person name="Spatafora J.W."/>
            <person name="Crous P.W."/>
            <person name="Grigoriev I.V."/>
        </authorList>
    </citation>
    <scope>NUCLEOTIDE SEQUENCE</scope>
    <source>
        <strain evidence="6">CBS 394.84</strain>
    </source>
</reference>
<feature type="compositionally biased region" description="Polar residues" evidence="5">
    <location>
        <begin position="41"/>
        <end position="50"/>
    </location>
</feature>
<dbReference type="InterPro" id="IPR003107">
    <property type="entry name" value="HAT"/>
</dbReference>
<evidence type="ECO:0000313" key="6">
    <source>
        <dbReference type="EMBL" id="KAF1844439.1"/>
    </source>
</evidence>
<dbReference type="SUPFAM" id="SSF48452">
    <property type="entry name" value="TPR-like"/>
    <property type="match status" value="1"/>
</dbReference>
<sequence length="1023" mass="116699">MASNIPKFASFRPKPKAAPEPPKEPQKPSKAERPLKEEAISETTKAQQSEKLAHGRDALTSKTYYSDRRGDADVLRYGTLNRYHIPAYRRYGRGFVLGLSPDQKIDRDITTDKKIYVTPIVRRRQERLLTDKRLNKSTDRALRLVKTESDSIPIDLEFIALSSSSKRKRIDSDDDDEGTPDLDYRGIDGKPKSTEPADVDTQYESDTETIKIDAEVTRKNSEHVRKTKEHPADLQGWLAFIDHQEAMLKLDRPSSELTASDKAHLADVRISIYEEATKKIGTDHDSQIKLYAGLLTEARRAWDETKLASKWNEVLAKHPQSVDLWFMYLDFVQSSFAKFKYENCRSTFLKCLEVLRASASGLKPEDALHILLRLTSIMQESGYQELALAIWQALIEVHFVQNAPNAKLETTDAISAFSEFWESEAPRVGEEGANGWMKSSPNDITPSGSLPLRTPDQPSNVFEDFRMREIDAIEKLRYPGRTSDDVGEDDAFHSIFFSDIADYLNILPAATERILILEAFLCFCSLPPLPRVAQHQEKWRPDPFLHRNFHSASHLQDQSSQFTQLFAKFSNCPLKNFQMTSELLFEQDFPLDGINLSPDFVRRLLKLLTTDLSCDEVISEYLLAFELRHFPSDAFKTAKQLLKARPTSMRLYNVYGLLELRRGNTVKANQVFSMALSMQKGDVTLSMAGSLELLSSWVWEALHRGEHMEALWRLVSPLGKVPERDEQDERPAHSLVLRTRTIISETSERALLRKDYQSAVLATSLVALMAYLSNDCNPERALDAHQHLTAWLASNKLSSSPPAELHAQQIARFLIHHACHTPIVKPALIRTTLEPLISLFPNNTHLLSLYAANEARFSIDDRVRSIMHQTALQRSDATSVAGWAFTIHYETLKGEIAGSTAHSIRALYKRAVDGTGAHCPALWKAYIHFELEQLRLEQVRRPDKKERKDAKKGRGKDRVEEAGGRVKETFYQGVRRLPWCKDFIMLAFTDARGVFTEEELWRLYRVLMEKELRLYVDLVEPDV</sequence>